<dbReference type="AlphaFoldDB" id="A0A1T4NHP6"/>
<dbReference type="OrthoDB" id="7376325at2"/>
<dbReference type="EMBL" id="FUWJ01000002">
    <property type="protein sequence ID" value="SJZ78298.1"/>
    <property type="molecule type" value="Genomic_DNA"/>
</dbReference>
<dbReference type="STRING" id="225324.SAMN02745126_02275"/>
<name>A0A1T4NHP6_9HYPH</name>
<protein>
    <submittedName>
        <fullName evidence="1">Uncharacterized protein</fullName>
    </submittedName>
</protein>
<dbReference type="RefSeq" id="WP_085933981.1">
    <property type="nucleotide sequence ID" value="NZ_FUWJ01000002.1"/>
</dbReference>
<keyword evidence="2" id="KW-1185">Reference proteome</keyword>
<organism evidence="1 2">
    <name type="scientific">Enhydrobacter aerosaccus</name>
    <dbReference type="NCBI Taxonomy" id="225324"/>
    <lineage>
        <taxon>Bacteria</taxon>
        <taxon>Pseudomonadati</taxon>
        <taxon>Pseudomonadota</taxon>
        <taxon>Alphaproteobacteria</taxon>
        <taxon>Hyphomicrobiales</taxon>
        <taxon>Enhydrobacter</taxon>
    </lineage>
</organism>
<accession>A0A1T4NHP6</accession>
<reference evidence="2" key="1">
    <citation type="submission" date="2017-02" db="EMBL/GenBank/DDBJ databases">
        <authorList>
            <person name="Varghese N."/>
            <person name="Submissions S."/>
        </authorList>
    </citation>
    <scope>NUCLEOTIDE SEQUENCE [LARGE SCALE GENOMIC DNA]</scope>
    <source>
        <strain evidence="2">ATCC 27094</strain>
    </source>
</reference>
<dbReference type="Proteomes" id="UP000190092">
    <property type="component" value="Unassembled WGS sequence"/>
</dbReference>
<evidence type="ECO:0000313" key="1">
    <source>
        <dbReference type="EMBL" id="SJZ78298.1"/>
    </source>
</evidence>
<sequence>MSDKSVKDQVRELLDRLPDDCSFADVQRAIAVLMWPKQEDGGLKPPERLSPDEVKRRLREWLKSERDK</sequence>
<gene>
    <name evidence="1" type="ORF">SAMN02745126_02275</name>
</gene>
<evidence type="ECO:0000313" key="2">
    <source>
        <dbReference type="Proteomes" id="UP000190092"/>
    </source>
</evidence>
<proteinExistence type="predicted"/>